<organism evidence="2 3">
    <name type="scientific">Favolaschia claudopus</name>
    <dbReference type="NCBI Taxonomy" id="2862362"/>
    <lineage>
        <taxon>Eukaryota</taxon>
        <taxon>Fungi</taxon>
        <taxon>Dikarya</taxon>
        <taxon>Basidiomycota</taxon>
        <taxon>Agaricomycotina</taxon>
        <taxon>Agaricomycetes</taxon>
        <taxon>Agaricomycetidae</taxon>
        <taxon>Agaricales</taxon>
        <taxon>Marasmiineae</taxon>
        <taxon>Mycenaceae</taxon>
        <taxon>Favolaschia</taxon>
    </lineage>
</organism>
<proteinExistence type="predicted"/>
<protein>
    <submittedName>
        <fullName evidence="2">Uncharacterized protein</fullName>
    </submittedName>
</protein>
<dbReference type="Proteomes" id="UP001362999">
    <property type="component" value="Unassembled WGS sequence"/>
</dbReference>
<accession>A0AAW0E765</accession>
<dbReference type="AlphaFoldDB" id="A0AAW0E765"/>
<dbReference type="EMBL" id="JAWWNJ010000003">
    <property type="protein sequence ID" value="KAK7059673.1"/>
    <property type="molecule type" value="Genomic_DNA"/>
</dbReference>
<keyword evidence="1" id="KW-0472">Membrane</keyword>
<keyword evidence="1" id="KW-0812">Transmembrane</keyword>
<evidence type="ECO:0000256" key="1">
    <source>
        <dbReference type="SAM" id="Phobius"/>
    </source>
</evidence>
<keyword evidence="1" id="KW-1133">Transmembrane helix</keyword>
<name>A0AAW0E765_9AGAR</name>
<sequence length="175" mass="18895">MGRRRVRVDTELWFVRVEMGRSAADSLSRADAQGSALGWESDGEGNGGTQFPVRKAIQLIEAPLEAQKFVGNIPSFIQDNCKALGLPVSGNAAGHEDPADLSGLKTGPFPQNNGWHSKGIGAMAGCVLTAVLGMLTVVWYALGGHITEEEQEKEVRAQLAAKEERGRFFGLFKRK</sequence>
<evidence type="ECO:0000313" key="3">
    <source>
        <dbReference type="Proteomes" id="UP001362999"/>
    </source>
</evidence>
<comment type="caution">
    <text evidence="2">The sequence shown here is derived from an EMBL/GenBank/DDBJ whole genome shotgun (WGS) entry which is preliminary data.</text>
</comment>
<evidence type="ECO:0000313" key="2">
    <source>
        <dbReference type="EMBL" id="KAK7059673.1"/>
    </source>
</evidence>
<feature type="transmembrane region" description="Helical" evidence="1">
    <location>
        <begin position="120"/>
        <end position="142"/>
    </location>
</feature>
<keyword evidence="3" id="KW-1185">Reference proteome</keyword>
<reference evidence="2 3" key="1">
    <citation type="journal article" date="2024" name="J Genomics">
        <title>Draft genome sequencing and assembly of Favolaschia claudopus CIRM-BRFM 2984 isolated from oak limbs.</title>
        <authorList>
            <person name="Navarro D."/>
            <person name="Drula E."/>
            <person name="Chaduli D."/>
            <person name="Cazenave R."/>
            <person name="Ahrendt S."/>
            <person name="Wang J."/>
            <person name="Lipzen A."/>
            <person name="Daum C."/>
            <person name="Barry K."/>
            <person name="Grigoriev I.V."/>
            <person name="Favel A."/>
            <person name="Rosso M.N."/>
            <person name="Martin F."/>
        </authorList>
    </citation>
    <scope>NUCLEOTIDE SEQUENCE [LARGE SCALE GENOMIC DNA]</scope>
    <source>
        <strain evidence="2 3">CIRM-BRFM 2984</strain>
    </source>
</reference>
<gene>
    <name evidence="2" type="ORF">R3P38DRAFT_3341270</name>
</gene>